<proteinExistence type="predicted"/>
<protein>
    <submittedName>
        <fullName evidence="1">Uncharacterized protein</fullName>
    </submittedName>
</protein>
<comment type="caution">
    <text evidence="1">The sequence shown here is derived from an EMBL/GenBank/DDBJ whole genome shotgun (WGS) entry which is preliminary data.</text>
</comment>
<reference evidence="2" key="1">
    <citation type="journal article" date="2017" name="Acta Aliment.">
        <title>Plant polysaccharide degrading enzyme system of Thermpbifida cellulosilytica TB100 revealed by de novo genome project data.</title>
        <authorList>
            <person name="Toth A."/>
            <person name="Baka E."/>
            <person name="Luzics S."/>
            <person name="Bata-Vidacs I."/>
            <person name="Nagy I."/>
            <person name="Balint B."/>
            <person name="Herceg R."/>
            <person name="Olasz F."/>
            <person name="Wilk T."/>
            <person name="Nagy T."/>
            <person name="Kriszt B."/>
            <person name="Nagy I."/>
            <person name="Kukolya J."/>
        </authorList>
    </citation>
    <scope>NUCLEOTIDE SEQUENCE [LARGE SCALE GENOMIC DNA]</scope>
    <source>
        <strain evidence="2">TB100</strain>
    </source>
</reference>
<accession>A0A147KGN2</accession>
<name>A0A147KGN2_THECS</name>
<evidence type="ECO:0000313" key="2">
    <source>
        <dbReference type="Proteomes" id="UP000074382"/>
    </source>
</evidence>
<dbReference type="EMBL" id="LGEM01000089">
    <property type="protein sequence ID" value="KUP96447.1"/>
    <property type="molecule type" value="Genomic_DNA"/>
</dbReference>
<dbReference type="AlphaFoldDB" id="A0A147KGN2"/>
<gene>
    <name evidence="1" type="ORF">AC529_11815</name>
</gene>
<dbReference type="Proteomes" id="UP000074382">
    <property type="component" value="Unassembled WGS sequence"/>
</dbReference>
<sequence>MLRCCAGSRRSGAWAREFGEKTVRSFGRERRRVSLEESEWGQGWDGVAEEDRELVVTISEMPFFIRLVMYYSDSHVWMVRFTGFGHLWPW</sequence>
<evidence type="ECO:0000313" key="1">
    <source>
        <dbReference type="EMBL" id="KUP96447.1"/>
    </source>
</evidence>
<organism evidence="1 2">
    <name type="scientific">Thermobifida cellulosilytica TB100</name>
    <dbReference type="NCBI Taxonomy" id="665004"/>
    <lineage>
        <taxon>Bacteria</taxon>
        <taxon>Bacillati</taxon>
        <taxon>Actinomycetota</taxon>
        <taxon>Actinomycetes</taxon>
        <taxon>Streptosporangiales</taxon>
        <taxon>Nocardiopsidaceae</taxon>
        <taxon>Thermobifida</taxon>
    </lineage>
</organism>
<keyword evidence="2" id="KW-1185">Reference proteome</keyword>
<dbReference type="STRING" id="665004.AC529_11815"/>